<feature type="domain" description="Response regulatory" evidence="3">
    <location>
        <begin position="3"/>
        <end position="119"/>
    </location>
</feature>
<dbReference type="GO" id="GO:0000160">
    <property type="term" value="P:phosphorelay signal transduction system"/>
    <property type="evidence" value="ECO:0007669"/>
    <property type="project" value="InterPro"/>
</dbReference>
<dbReference type="Pfam" id="PF00072">
    <property type="entry name" value="Response_reg"/>
    <property type="match status" value="1"/>
</dbReference>
<gene>
    <name evidence="4" type="ORF">FHS03_004852</name>
</gene>
<name>A0A7W5FW83_9BURK</name>
<organism evidence="4 5">
    <name type="scientific">Pseudoduganella violacea</name>
    <dbReference type="NCBI Taxonomy" id="1715466"/>
    <lineage>
        <taxon>Bacteria</taxon>
        <taxon>Pseudomonadati</taxon>
        <taxon>Pseudomonadota</taxon>
        <taxon>Betaproteobacteria</taxon>
        <taxon>Burkholderiales</taxon>
        <taxon>Oxalobacteraceae</taxon>
        <taxon>Telluria group</taxon>
        <taxon>Pseudoduganella</taxon>
    </lineage>
</organism>
<comment type="caution">
    <text evidence="4">The sequence shown here is derived from an EMBL/GenBank/DDBJ whole genome shotgun (WGS) entry which is preliminary data.</text>
</comment>
<dbReference type="Gene3D" id="3.40.50.2300">
    <property type="match status" value="1"/>
</dbReference>
<sequence>MARILIVEDTPGNMVLTSMLLESKGHTLFCAERALPGIAIAQQEALDLILMDVQLPEVDGLTAMGLLKGDARTRVIPVVALTAYAMKGDRERLLASGFDGYIEKPIEPMVFLDEVERLLSKGGT</sequence>
<dbReference type="PANTHER" id="PTHR45339:SF3">
    <property type="entry name" value="HISTIDINE KINASE"/>
    <property type="match status" value="1"/>
</dbReference>
<dbReference type="SMART" id="SM00448">
    <property type="entry name" value="REC"/>
    <property type="match status" value="1"/>
</dbReference>
<accession>A0A7W5FW83</accession>
<dbReference type="AlphaFoldDB" id="A0A7W5FW83"/>
<protein>
    <submittedName>
        <fullName evidence="4">CheY-like chemotaxis protein</fullName>
    </submittedName>
</protein>
<dbReference type="SUPFAM" id="SSF52172">
    <property type="entry name" value="CheY-like"/>
    <property type="match status" value="1"/>
</dbReference>
<evidence type="ECO:0000313" key="4">
    <source>
        <dbReference type="EMBL" id="MBB3121760.1"/>
    </source>
</evidence>
<feature type="modified residue" description="4-aspartylphosphate" evidence="2">
    <location>
        <position position="52"/>
    </location>
</feature>
<evidence type="ECO:0000259" key="3">
    <source>
        <dbReference type="PROSITE" id="PS50110"/>
    </source>
</evidence>
<keyword evidence="5" id="KW-1185">Reference proteome</keyword>
<keyword evidence="1 2" id="KW-0597">Phosphoprotein</keyword>
<evidence type="ECO:0000256" key="1">
    <source>
        <dbReference type="ARBA" id="ARBA00022553"/>
    </source>
</evidence>
<dbReference type="PANTHER" id="PTHR45339">
    <property type="entry name" value="HYBRID SIGNAL TRANSDUCTION HISTIDINE KINASE J"/>
    <property type="match status" value="1"/>
</dbReference>
<dbReference type="InterPro" id="IPR001789">
    <property type="entry name" value="Sig_transdc_resp-reg_receiver"/>
</dbReference>
<reference evidence="4 5" key="1">
    <citation type="submission" date="2020-08" db="EMBL/GenBank/DDBJ databases">
        <title>Genomic Encyclopedia of Type Strains, Phase III (KMG-III): the genomes of soil and plant-associated and newly described type strains.</title>
        <authorList>
            <person name="Whitman W."/>
        </authorList>
    </citation>
    <scope>NUCLEOTIDE SEQUENCE [LARGE SCALE GENOMIC DNA]</scope>
    <source>
        <strain evidence="4 5">CECT 8897</strain>
    </source>
</reference>
<dbReference type="RefSeq" id="WP_183443445.1">
    <property type="nucleotide sequence ID" value="NZ_JACHXD010000019.1"/>
</dbReference>
<dbReference type="Proteomes" id="UP000541535">
    <property type="component" value="Unassembled WGS sequence"/>
</dbReference>
<dbReference type="EMBL" id="JACHXD010000019">
    <property type="protein sequence ID" value="MBB3121760.1"/>
    <property type="molecule type" value="Genomic_DNA"/>
</dbReference>
<dbReference type="PROSITE" id="PS50110">
    <property type="entry name" value="RESPONSE_REGULATORY"/>
    <property type="match status" value="1"/>
</dbReference>
<evidence type="ECO:0000256" key="2">
    <source>
        <dbReference type="PROSITE-ProRule" id="PRU00169"/>
    </source>
</evidence>
<dbReference type="InterPro" id="IPR011006">
    <property type="entry name" value="CheY-like_superfamily"/>
</dbReference>
<evidence type="ECO:0000313" key="5">
    <source>
        <dbReference type="Proteomes" id="UP000541535"/>
    </source>
</evidence>
<proteinExistence type="predicted"/>